<proteinExistence type="predicted"/>
<sequence length="331" mass="36702">MSSAVADGPTTSIQRSIIGSALNSTIMFTFLMGIYTMVYFFTVYLYLTRRQSKQRLVIAAISTLYALSILQLSLQWYLLQWSFATNGATREVIFASLVSSPIWFQLAVNIDIFAVLSLADALLIWRCFGIWNRSRRAIILPSVLLFSEIATVIIIGINDFRKLTTKELRQLNALEASLFFVSFSATLAATILIAYRIYSVAREGSRVHSRSLWGRFGHVVEIVIQSAATYSLALLLQAMIGVVPHNANSLWWFGLSDYGGALACTLAGLAPTVMVARVYVATGDKNHLAATQHLSEIQFQARSITHDETRDSILGMDRDITLGRGGKRDKA</sequence>
<evidence type="ECO:0000313" key="2">
    <source>
        <dbReference type="EMBL" id="KDR81202.1"/>
    </source>
</evidence>
<keyword evidence="1" id="KW-0472">Membrane</keyword>
<feature type="transmembrane region" description="Helical" evidence="1">
    <location>
        <begin position="219"/>
        <end position="240"/>
    </location>
</feature>
<organism evidence="2 3">
    <name type="scientific">Galerina marginata (strain CBS 339.88)</name>
    <dbReference type="NCBI Taxonomy" id="685588"/>
    <lineage>
        <taxon>Eukaryota</taxon>
        <taxon>Fungi</taxon>
        <taxon>Dikarya</taxon>
        <taxon>Basidiomycota</taxon>
        <taxon>Agaricomycotina</taxon>
        <taxon>Agaricomycetes</taxon>
        <taxon>Agaricomycetidae</taxon>
        <taxon>Agaricales</taxon>
        <taxon>Agaricineae</taxon>
        <taxon>Strophariaceae</taxon>
        <taxon>Galerina</taxon>
    </lineage>
</organism>
<evidence type="ECO:0008006" key="4">
    <source>
        <dbReference type="Google" id="ProtNLM"/>
    </source>
</evidence>
<dbReference type="OrthoDB" id="2873242at2759"/>
<evidence type="ECO:0000313" key="3">
    <source>
        <dbReference type="Proteomes" id="UP000027222"/>
    </source>
</evidence>
<feature type="transmembrane region" description="Helical" evidence="1">
    <location>
        <begin position="137"/>
        <end position="157"/>
    </location>
</feature>
<dbReference type="EMBL" id="KL142371">
    <property type="protein sequence ID" value="KDR81202.1"/>
    <property type="molecule type" value="Genomic_DNA"/>
</dbReference>
<feature type="transmembrane region" description="Helical" evidence="1">
    <location>
        <begin position="102"/>
        <end position="125"/>
    </location>
</feature>
<dbReference type="AlphaFoldDB" id="A0A067TFQ8"/>
<feature type="transmembrane region" description="Helical" evidence="1">
    <location>
        <begin position="177"/>
        <end position="198"/>
    </location>
</feature>
<keyword evidence="3" id="KW-1185">Reference proteome</keyword>
<evidence type="ECO:0000256" key="1">
    <source>
        <dbReference type="SAM" id="Phobius"/>
    </source>
</evidence>
<accession>A0A067TFQ8</accession>
<feature type="transmembrane region" description="Helical" evidence="1">
    <location>
        <begin position="56"/>
        <end position="78"/>
    </location>
</feature>
<protein>
    <recommendedName>
        <fullName evidence="4">G-protein coupled receptors family 1 profile domain-containing protein</fullName>
    </recommendedName>
</protein>
<feature type="transmembrane region" description="Helical" evidence="1">
    <location>
        <begin position="260"/>
        <end position="280"/>
    </location>
</feature>
<keyword evidence="1" id="KW-1133">Transmembrane helix</keyword>
<dbReference type="STRING" id="685588.A0A067TFQ8"/>
<keyword evidence="1" id="KW-0812">Transmembrane</keyword>
<dbReference type="HOGENOM" id="CLU_054795_0_0_1"/>
<gene>
    <name evidence="2" type="ORF">GALMADRAFT_136239</name>
</gene>
<name>A0A067TFQ8_GALM3</name>
<feature type="transmembrane region" description="Helical" evidence="1">
    <location>
        <begin position="26"/>
        <end position="47"/>
    </location>
</feature>
<reference evidence="3" key="1">
    <citation type="journal article" date="2014" name="Proc. Natl. Acad. Sci. U.S.A.">
        <title>Extensive sampling of basidiomycete genomes demonstrates inadequacy of the white-rot/brown-rot paradigm for wood decay fungi.</title>
        <authorList>
            <person name="Riley R."/>
            <person name="Salamov A.A."/>
            <person name="Brown D.W."/>
            <person name="Nagy L.G."/>
            <person name="Floudas D."/>
            <person name="Held B.W."/>
            <person name="Levasseur A."/>
            <person name="Lombard V."/>
            <person name="Morin E."/>
            <person name="Otillar R."/>
            <person name="Lindquist E.A."/>
            <person name="Sun H."/>
            <person name="LaButti K.M."/>
            <person name="Schmutz J."/>
            <person name="Jabbour D."/>
            <person name="Luo H."/>
            <person name="Baker S.E."/>
            <person name="Pisabarro A.G."/>
            <person name="Walton J.D."/>
            <person name="Blanchette R.A."/>
            <person name="Henrissat B."/>
            <person name="Martin F."/>
            <person name="Cullen D."/>
            <person name="Hibbett D.S."/>
            <person name="Grigoriev I.V."/>
        </authorList>
    </citation>
    <scope>NUCLEOTIDE SEQUENCE [LARGE SCALE GENOMIC DNA]</scope>
    <source>
        <strain evidence="3">CBS 339.88</strain>
    </source>
</reference>
<dbReference type="Proteomes" id="UP000027222">
    <property type="component" value="Unassembled WGS sequence"/>
</dbReference>